<comment type="caution">
    <text evidence="2">The sequence shown here is derived from an EMBL/GenBank/DDBJ whole genome shotgun (WGS) entry which is preliminary data.</text>
</comment>
<dbReference type="VEuPathDB" id="FungiDB:G647_10230"/>
<dbReference type="Pfam" id="PF00702">
    <property type="entry name" value="Hydrolase"/>
    <property type="match status" value="1"/>
</dbReference>
<dbReference type="OrthoDB" id="1065058at2759"/>
<evidence type="ECO:0000313" key="3">
    <source>
        <dbReference type="Proteomes" id="UP000094526"/>
    </source>
</evidence>
<dbReference type="VEuPathDB" id="FungiDB:CLCR_04317"/>
<dbReference type="InterPro" id="IPR010237">
    <property type="entry name" value="Pyr-5-nucltdase"/>
</dbReference>
<feature type="region of interest" description="Disordered" evidence="1">
    <location>
        <begin position="1"/>
        <end position="26"/>
    </location>
</feature>
<dbReference type="STRING" id="86049.A0A1C1CJC2"/>
<evidence type="ECO:0000313" key="2">
    <source>
        <dbReference type="EMBL" id="OCT48623.1"/>
    </source>
</evidence>
<dbReference type="InterPro" id="IPR036412">
    <property type="entry name" value="HAD-like_sf"/>
</dbReference>
<protein>
    <submittedName>
        <fullName evidence="2">Suppressor of disruption of TFIIS</fullName>
    </submittedName>
</protein>
<accession>A0A1C1CJC2</accession>
<dbReference type="InterPro" id="IPR052791">
    <property type="entry name" value="SSM1_domain"/>
</dbReference>
<dbReference type="EMBL" id="LGRB01000012">
    <property type="protein sequence ID" value="OCT48623.1"/>
    <property type="molecule type" value="Genomic_DNA"/>
</dbReference>
<dbReference type="PANTHER" id="PTHR47438:SF1">
    <property type="entry name" value="PHOSPHATE METABOLISM PROTEIN 8-RELATED"/>
    <property type="match status" value="1"/>
</dbReference>
<dbReference type="NCBIfam" id="TIGR01993">
    <property type="entry name" value="Pyr-5-nucltdase"/>
    <property type="match status" value="1"/>
</dbReference>
<dbReference type="SFLD" id="SFLDG01132">
    <property type="entry name" value="C1.5.3:_5'-Nucleotidase_Like"/>
    <property type="match status" value="1"/>
</dbReference>
<name>A0A1C1CJC2_9EURO</name>
<dbReference type="SFLD" id="SFLDG01129">
    <property type="entry name" value="C1.5:_HAD__Beta-PGM__Phosphata"/>
    <property type="match status" value="1"/>
</dbReference>
<dbReference type="SUPFAM" id="SSF56784">
    <property type="entry name" value="HAD-like"/>
    <property type="match status" value="1"/>
</dbReference>
<dbReference type="GO" id="GO:0009166">
    <property type="term" value="P:nucleotide catabolic process"/>
    <property type="evidence" value="ECO:0007669"/>
    <property type="project" value="TreeGrafter"/>
</dbReference>
<dbReference type="GO" id="GO:0006206">
    <property type="term" value="P:pyrimidine nucleobase metabolic process"/>
    <property type="evidence" value="ECO:0007669"/>
    <property type="project" value="TreeGrafter"/>
</dbReference>
<dbReference type="Proteomes" id="UP000094526">
    <property type="component" value="Unassembled WGS sequence"/>
</dbReference>
<dbReference type="InterPro" id="IPR023214">
    <property type="entry name" value="HAD_sf"/>
</dbReference>
<sequence>MGSMHVYPSAGPSVEPPPGTDTDTDVTGHQDRRAVFFFDIDNCLYAKSRKVHDHMARLINQYFTTHLDVTAEEATHLHQKYYQDYGLAIEGLARFHKIDPLDFNREVDDALPLDELLEPHPETRALLQRFDPAKVKLWLFTNAHVTHGRRVVRLLGIDDLFEGITYCDYARVPLVPKPLPDMFAKAEREAGVSVHTPAVYFVDDSFLNCRAAYARGWTNTVHLVEKGVPEPAEKASKYQISHLSQLLDLFPELLKTDTEEMGLLKEG</sequence>
<dbReference type="Gene3D" id="3.40.50.1000">
    <property type="entry name" value="HAD superfamily/HAD-like"/>
    <property type="match status" value="1"/>
</dbReference>
<organism evidence="2 3">
    <name type="scientific">Cladophialophora carrionii</name>
    <dbReference type="NCBI Taxonomy" id="86049"/>
    <lineage>
        <taxon>Eukaryota</taxon>
        <taxon>Fungi</taxon>
        <taxon>Dikarya</taxon>
        <taxon>Ascomycota</taxon>
        <taxon>Pezizomycotina</taxon>
        <taxon>Eurotiomycetes</taxon>
        <taxon>Chaetothyriomycetidae</taxon>
        <taxon>Chaetothyriales</taxon>
        <taxon>Herpotrichiellaceae</taxon>
        <taxon>Cladophialophora</taxon>
    </lineage>
</organism>
<dbReference type="eggNOG" id="KOG3109">
    <property type="taxonomic scope" value="Eukaryota"/>
</dbReference>
<dbReference type="GO" id="GO:0008252">
    <property type="term" value="F:nucleotidase activity"/>
    <property type="evidence" value="ECO:0007669"/>
    <property type="project" value="TreeGrafter"/>
</dbReference>
<keyword evidence="3" id="KW-1185">Reference proteome</keyword>
<dbReference type="AlphaFoldDB" id="A0A1C1CJC2"/>
<dbReference type="Gene3D" id="1.10.150.450">
    <property type="match status" value="1"/>
</dbReference>
<reference evidence="3" key="1">
    <citation type="submission" date="2015-07" db="EMBL/GenBank/DDBJ databases">
        <authorList>
            <person name="Teixeira M.M."/>
            <person name="Souza R.C."/>
            <person name="Almeida L.G."/>
            <person name="Vicente V.A."/>
            <person name="de Hoog S."/>
            <person name="Bocca A.L."/>
            <person name="de Almeida S.R."/>
            <person name="Vasconcelos A.T."/>
            <person name="Felipe M.S."/>
        </authorList>
    </citation>
    <scope>NUCLEOTIDE SEQUENCE [LARGE SCALE GENOMIC DNA]</scope>
    <source>
        <strain evidence="3">KSF</strain>
    </source>
</reference>
<gene>
    <name evidence="2" type="primary">SDT1</name>
    <name evidence="2" type="ORF">CLCR_04317</name>
</gene>
<dbReference type="PANTHER" id="PTHR47438">
    <property type="entry name" value="PHOSPHATE METABOLISM PROTEIN 8-RELATED"/>
    <property type="match status" value="1"/>
</dbReference>
<dbReference type="SFLD" id="SFLDS00003">
    <property type="entry name" value="Haloacid_Dehalogenase"/>
    <property type="match status" value="1"/>
</dbReference>
<proteinExistence type="predicted"/>
<evidence type="ECO:0000256" key="1">
    <source>
        <dbReference type="SAM" id="MobiDB-lite"/>
    </source>
</evidence>